<dbReference type="Gene3D" id="3.30.1150.10">
    <property type="match status" value="1"/>
</dbReference>
<sequence length="187" mass="19672">MDSRQQGGGNFVIFRSGLVGPLPPICYEAYALLCWLLLPTAALAQNSYNWWDARPPAPVTAPPRPARKPAVAPPAPAAADSLPLTTGGYLSVEQVPVFPGGQEALAKAIRKTLKRPSGPRQSGRVLVNLVVRTTGEVTDVQVAPGQGLNAAYAAAAVECIRGLPRFEPGKRNGKTADTAITLPVLFP</sequence>
<evidence type="ECO:0000256" key="2">
    <source>
        <dbReference type="ARBA" id="ARBA00022692"/>
    </source>
</evidence>
<evidence type="ECO:0000256" key="1">
    <source>
        <dbReference type="ARBA" id="ARBA00004167"/>
    </source>
</evidence>
<dbReference type="RefSeq" id="WP_183405279.1">
    <property type="nucleotide sequence ID" value="NZ_JACHGG010000008.1"/>
</dbReference>
<keyword evidence="2" id="KW-0812">Transmembrane</keyword>
<gene>
    <name evidence="6" type="ORF">HNQ93_003978</name>
</gene>
<feature type="domain" description="TonB C-terminal" evidence="5">
    <location>
        <begin position="120"/>
        <end position="186"/>
    </location>
</feature>
<dbReference type="InterPro" id="IPR037682">
    <property type="entry name" value="TonB_C"/>
</dbReference>
<reference evidence="6 7" key="1">
    <citation type="submission" date="2020-08" db="EMBL/GenBank/DDBJ databases">
        <title>Genomic Encyclopedia of Type Strains, Phase IV (KMG-IV): sequencing the most valuable type-strain genomes for metagenomic binning, comparative biology and taxonomic classification.</title>
        <authorList>
            <person name="Goeker M."/>
        </authorList>
    </citation>
    <scope>NUCLEOTIDE SEQUENCE [LARGE SCALE GENOMIC DNA]</scope>
    <source>
        <strain evidence="6 7">DSM 26718</strain>
    </source>
</reference>
<organism evidence="6 7">
    <name type="scientific">Hymenobacter luteus</name>
    <dbReference type="NCBI Taxonomy" id="1411122"/>
    <lineage>
        <taxon>Bacteria</taxon>
        <taxon>Pseudomonadati</taxon>
        <taxon>Bacteroidota</taxon>
        <taxon>Cytophagia</taxon>
        <taxon>Cytophagales</taxon>
        <taxon>Hymenobacteraceae</taxon>
        <taxon>Hymenobacter</taxon>
    </lineage>
</organism>
<dbReference type="Pfam" id="PF03544">
    <property type="entry name" value="TonB_C"/>
    <property type="match status" value="1"/>
</dbReference>
<keyword evidence="3" id="KW-1133">Transmembrane helix</keyword>
<dbReference type="GO" id="GO:0016020">
    <property type="term" value="C:membrane"/>
    <property type="evidence" value="ECO:0007669"/>
    <property type="project" value="UniProtKB-SubCell"/>
</dbReference>
<proteinExistence type="predicted"/>
<evidence type="ECO:0000259" key="5">
    <source>
        <dbReference type="Pfam" id="PF03544"/>
    </source>
</evidence>
<keyword evidence="7" id="KW-1185">Reference proteome</keyword>
<comment type="subcellular location">
    <subcellularLocation>
        <location evidence="1">Membrane</location>
        <topology evidence="1">Single-pass membrane protein</topology>
    </subcellularLocation>
</comment>
<evidence type="ECO:0000256" key="4">
    <source>
        <dbReference type="ARBA" id="ARBA00023136"/>
    </source>
</evidence>
<dbReference type="GO" id="GO:0055085">
    <property type="term" value="P:transmembrane transport"/>
    <property type="evidence" value="ECO:0007669"/>
    <property type="project" value="InterPro"/>
</dbReference>
<dbReference type="InterPro" id="IPR006260">
    <property type="entry name" value="TonB/TolA_C"/>
</dbReference>
<dbReference type="AlphaFoldDB" id="A0A7W9WE08"/>
<evidence type="ECO:0000256" key="3">
    <source>
        <dbReference type="ARBA" id="ARBA00022989"/>
    </source>
</evidence>
<dbReference type="NCBIfam" id="TIGR01352">
    <property type="entry name" value="tonB_Cterm"/>
    <property type="match status" value="1"/>
</dbReference>
<keyword evidence="4" id="KW-0472">Membrane</keyword>
<name>A0A7W9WE08_9BACT</name>
<dbReference type="EMBL" id="JACHGG010000008">
    <property type="protein sequence ID" value="MBB6061100.1"/>
    <property type="molecule type" value="Genomic_DNA"/>
</dbReference>
<evidence type="ECO:0000313" key="6">
    <source>
        <dbReference type="EMBL" id="MBB6061100.1"/>
    </source>
</evidence>
<dbReference type="SUPFAM" id="SSF74653">
    <property type="entry name" value="TolA/TonB C-terminal domain"/>
    <property type="match status" value="1"/>
</dbReference>
<evidence type="ECO:0000313" key="7">
    <source>
        <dbReference type="Proteomes" id="UP000532746"/>
    </source>
</evidence>
<dbReference type="Proteomes" id="UP000532746">
    <property type="component" value="Unassembled WGS sequence"/>
</dbReference>
<protein>
    <submittedName>
        <fullName evidence="6">Protein TonB</fullName>
    </submittedName>
</protein>
<accession>A0A7W9WE08</accession>
<comment type="caution">
    <text evidence="6">The sequence shown here is derived from an EMBL/GenBank/DDBJ whole genome shotgun (WGS) entry which is preliminary data.</text>
</comment>